<evidence type="ECO:0000313" key="2">
    <source>
        <dbReference type="EMBL" id="KKK56802.1"/>
    </source>
</evidence>
<dbReference type="PROSITE" id="PS50965">
    <property type="entry name" value="NERD"/>
    <property type="match status" value="1"/>
</dbReference>
<organism evidence="2">
    <name type="scientific">marine sediment metagenome</name>
    <dbReference type="NCBI Taxonomy" id="412755"/>
    <lineage>
        <taxon>unclassified sequences</taxon>
        <taxon>metagenomes</taxon>
        <taxon>ecological metagenomes</taxon>
    </lineage>
</organism>
<gene>
    <name evidence="2" type="ORF">LCGC14_3060860</name>
</gene>
<accession>A0A0F8WIV3</accession>
<dbReference type="AlphaFoldDB" id="A0A0F8WIV3"/>
<feature type="domain" description="NERD" evidence="1">
    <location>
        <begin position="1"/>
        <end position="30"/>
    </location>
</feature>
<reference evidence="2" key="1">
    <citation type="journal article" date="2015" name="Nature">
        <title>Complex archaea that bridge the gap between prokaryotes and eukaryotes.</title>
        <authorList>
            <person name="Spang A."/>
            <person name="Saw J.H."/>
            <person name="Jorgensen S.L."/>
            <person name="Zaremba-Niedzwiedzka K."/>
            <person name="Martijn J."/>
            <person name="Lind A.E."/>
            <person name="van Eijk R."/>
            <person name="Schleper C."/>
            <person name="Guy L."/>
            <person name="Ettema T.J."/>
        </authorList>
    </citation>
    <scope>NUCLEOTIDE SEQUENCE</scope>
</reference>
<evidence type="ECO:0000259" key="1">
    <source>
        <dbReference type="PROSITE" id="PS50965"/>
    </source>
</evidence>
<comment type="caution">
    <text evidence="2">The sequence shown here is derived from an EMBL/GenBank/DDBJ whole genome shotgun (WGS) entry which is preliminary data.</text>
</comment>
<name>A0A0F8WIV3_9ZZZZ</name>
<dbReference type="InterPro" id="IPR011528">
    <property type="entry name" value="NERD"/>
</dbReference>
<dbReference type="EMBL" id="LAZR01064808">
    <property type="protein sequence ID" value="KKK56802.1"/>
    <property type="molecule type" value="Genomic_DNA"/>
</dbReference>
<feature type="non-terminal residue" evidence="2">
    <location>
        <position position="1"/>
    </location>
</feature>
<protein>
    <recommendedName>
        <fullName evidence="1">NERD domain-containing protein</fullName>
    </recommendedName>
</protein>
<sequence length="30" mass="3693">SKKMDREVKYIKLVMKGIYGVEMRSFKWEL</sequence>
<proteinExistence type="predicted"/>